<dbReference type="GO" id="GO:0005525">
    <property type="term" value="F:GTP binding"/>
    <property type="evidence" value="ECO:0007669"/>
    <property type="project" value="UniProtKB-KW"/>
</dbReference>
<dbReference type="GO" id="GO:0046872">
    <property type="term" value="F:metal ion binding"/>
    <property type="evidence" value="ECO:0007669"/>
    <property type="project" value="UniProtKB-KW"/>
</dbReference>
<dbReference type="GO" id="GO:0016787">
    <property type="term" value="F:hydrolase activity"/>
    <property type="evidence" value="ECO:0007669"/>
    <property type="project" value="UniProtKB-KW"/>
</dbReference>
<keyword evidence="4" id="KW-0150">Chloroplast</keyword>
<dbReference type="OrthoDB" id="8954335at2759"/>
<evidence type="ECO:0000256" key="7">
    <source>
        <dbReference type="ARBA" id="ARBA00022723"/>
    </source>
</evidence>
<evidence type="ECO:0000256" key="9">
    <source>
        <dbReference type="ARBA" id="ARBA00022801"/>
    </source>
</evidence>
<reference evidence="18" key="1">
    <citation type="submission" date="2021-06" db="EMBL/GenBank/DDBJ databases">
        <authorList>
            <person name="Kallberg Y."/>
            <person name="Tangrot J."/>
            <person name="Rosling A."/>
        </authorList>
    </citation>
    <scope>NUCLEOTIDE SEQUENCE</scope>
    <source>
        <strain evidence="18">CL551</strain>
    </source>
</reference>
<evidence type="ECO:0000259" key="17">
    <source>
        <dbReference type="Pfam" id="PF04548"/>
    </source>
</evidence>
<dbReference type="EMBL" id="CAJVPV010002737">
    <property type="protein sequence ID" value="CAG8534582.1"/>
    <property type="molecule type" value="Genomic_DNA"/>
</dbReference>
<evidence type="ECO:0000256" key="8">
    <source>
        <dbReference type="ARBA" id="ARBA00022741"/>
    </source>
</evidence>
<evidence type="ECO:0000313" key="19">
    <source>
        <dbReference type="Proteomes" id="UP000789342"/>
    </source>
</evidence>
<evidence type="ECO:0000313" key="18">
    <source>
        <dbReference type="EMBL" id="CAG8534582.1"/>
    </source>
</evidence>
<evidence type="ECO:0000256" key="13">
    <source>
        <dbReference type="ARBA" id="ARBA00022989"/>
    </source>
</evidence>
<evidence type="ECO:0000256" key="3">
    <source>
        <dbReference type="ARBA" id="ARBA00022448"/>
    </source>
</evidence>
<dbReference type="GO" id="GO:0015031">
    <property type="term" value="P:protein transport"/>
    <property type="evidence" value="ECO:0007669"/>
    <property type="project" value="UniProtKB-KW"/>
</dbReference>
<proteinExistence type="predicted"/>
<evidence type="ECO:0000256" key="16">
    <source>
        <dbReference type="ARBA" id="ARBA00024013"/>
    </source>
</evidence>
<keyword evidence="13" id="KW-1133">Transmembrane helix</keyword>
<evidence type="ECO:0000256" key="15">
    <source>
        <dbReference type="ARBA" id="ARBA00023136"/>
    </source>
</evidence>
<comment type="subcellular location">
    <subcellularLocation>
        <location evidence="2">Membrane</location>
        <topology evidence="2">Single-pass membrane protein</topology>
    </subcellularLocation>
    <subcellularLocation>
        <location evidence="16">Plastid</location>
        <location evidence="16">Chloroplast outer membrane</location>
    </subcellularLocation>
</comment>
<keyword evidence="8" id="KW-0547">Nucleotide-binding</keyword>
<evidence type="ECO:0000256" key="6">
    <source>
        <dbReference type="ARBA" id="ARBA00022692"/>
    </source>
</evidence>
<comment type="caution">
    <text evidence="18">The sequence shown here is derived from an EMBL/GenBank/DDBJ whole genome shotgun (WGS) entry which is preliminary data.</text>
</comment>
<dbReference type="PANTHER" id="PTHR10903">
    <property type="entry name" value="GTPASE, IMAP FAMILY MEMBER-RELATED"/>
    <property type="match status" value="1"/>
</dbReference>
<dbReference type="InterPro" id="IPR006703">
    <property type="entry name" value="G_AIG1"/>
</dbReference>
<evidence type="ECO:0000256" key="2">
    <source>
        <dbReference type="ARBA" id="ARBA00004167"/>
    </source>
</evidence>
<dbReference type="InterPro" id="IPR027417">
    <property type="entry name" value="P-loop_NTPase"/>
</dbReference>
<evidence type="ECO:0000256" key="14">
    <source>
        <dbReference type="ARBA" id="ARBA00023134"/>
    </source>
</evidence>
<keyword evidence="9" id="KW-0378">Hydrolase</keyword>
<evidence type="ECO:0000256" key="11">
    <source>
        <dbReference type="ARBA" id="ARBA00022842"/>
    </source>
</evidence>
<sequence length="292" mass="32952">MEVIPITSRVESSTEPTINYPAILVIGRCGVGKSTLCNWLLGYEGNSGIFETDSNQMKNNEECVSHILKIETRWLNLIDTPGLFDHSENFRSKNSIKKVASIIRECSYGVQAIILVIDRHDLQSFDNTLRVVRAFLGEESLKHMIVAFTFCTKRQTENEGTLILRKNMKDLLTTVGYRKFISPNPDIFTLNDGAVIKNMNIARRLIDEFPSAYTTEKFNRVRNAEDKAEQSKKEAGDACFGISTKVILENGNIVKMMNVTIGDRVCVGVKKDKLEFSEVYLIAHYNIEVPGD</sequence>
<keyword evidence="12" id="KW-0653">Protein transport</keyword>
<keyword evidence="5" id="KW-0934">Plastid</keyword>
<keyword evidence="19" id="KW-1185">Reference proteome</keyword>
<dbReference type="PANTHER" id="PTHR10903:SF135">
    <property type="entry name" value="TRANSLOCASE OF CHLOROPLAST 120, CHLOROPLASTIC-RELATED"/>
    <property type="match status" value="1"/>
</dbReference>
<keyword evidence="7" id="KW-0479">Metal-binding</keyword>
<feature type="domain" description="AIG1-type G" evidence="17">
    <location>
        <begin position="23"/>
        <end position="179"/>
    </location>
</feature>
<protein>
    <submittedName>
        <fullName evidence="18">6730_t:CDS:1</fullName>
    </submittedName>
</protein>
<name>A0A9N9FHU1_9GLOM</name>
<evidence type="ECO:0000256" key="1">
    <source>
        <dbReference type="ARBA" id="ARBA00001946"/>
    </source>
</evidence>
<organism evidence="18 19">
    <name type="scientific">Acaulospora morrowiae</name>
    <dbReference type="NCBI Taxonomy" id="94023"/>
    <lineage>
        <taxon>Eukaryota</taxon>
        <taxon>Fungi</taxon>
        <taxon>Fungi incertae sedis</taxon>
        <taxon>Mucoromycota</taxon>
        <taxon>Glomeromycotina</taxon>
        <taxon>Glomeromycetes</taxon>
        <taxon>Diversisporales</taxon>
        <taxon>Acaulosporaceae</taxon>
        <taxon>Acaulospora</taxon>
    </lineage>
</organism>
<dbReference type="SUPFAM" id="SSF52540">
    <property type="entry name" value="P-loop containing nucleoside triphosphate hydrolases"/>
    <property type="match status" value="1"/>
</dbReference>
<keyword evidence="14" id="KW-0342">GTP-binding</keyword>
<dbReference type="Gene3D" id="3.40.50.300">
    <property type="entry name" value="P-loop containing nucleotide triphosphate hydrolases"/>
    <property type="match status" value="1"/>
</dbReference>
<comment type="cofactor">
    <cofactor evidence="1">
        <name>Mg(2+)</name>
        <dbReference type="ChEBI" id="CHEBI:18420"/>
    </cofactor>
</comment>
<dbReference type="Proteomes" id="UP000789342">
    <property type="component" value="Unassembled WGS sequence"/>
</dbReference>
<keyword evidence="15" id="KW-0472">Membrane</keyword>
<keyword evidence="11" id="KW-0460">Magnesium</keyword>
<evidence type="ECO:0000256" key="4">
    <source>
        <dbReference type="ARBA" id="ARBA00022528"/>
    </source>
</evidence>
<evidence type="ECO:0000256" key="5">
    <source>
        <dbReference type="ARBA" id="ARBA00022640"/>
    </source>
</evidence>
<evidence type="ECO:0000256" key="12">
    <source>
        <dbReference type="ARBA" id="ARBA00022927"/>
    </source>
</evidence>
<dbReference type="Pfam" id="PF04548">
    <property type="entry name" value="AIG1"/>
    <property type="match status" value="1"/>
</dbReference>
<dbReference type="InterPro" id="IPR045058">
    <property type="entry name" value="GIMA/IAN/Toc"/>
</dbReference>
<keyword evidence="6" id="KW-0812">Transmembrane</keyword>
<accession>A0A9N9FHU1</accession>
<dbReference type="AlphaFoldDB" id="A0A9N9FHU1"/>
<dbReference type="GO" id="GO:0016020">
    <property type="term" value="C:membrane"/>
    <property type="evidence" value="ECO:0007669"/>
    <property type="project" value="UniProtKB-SubCell"/>
</dbReference>
<keyword evidence="10" id="KW-1002">Plastid outer membrane</keyword>
<evidence type="ECO:0000256" key="10">
    <source>
        <dbReference type="ARBA" id="ARBA00022805"/>
    </source>
</evidence>
<dbReference type="Gene3D" id="2.170.16.10">
    <property type="entry name" value="Hedgehog/Intein (Hint) domain"/>
    <property type="match status" value="1"/>
</dbReference>
<gene>
    <name evidence="18" type="ORF">AMORRO_LOCUS4834</name>
</gene>
<keyword evidence="3" id="KW-0813">Transport</keyword>